<proteinExistence type="predicted"/>
<feature type="transmembrane region" description="Helical" evidence="1">
    <location>
        <begin position="26"/>
        <end position="45"/>
    </location>
</feature>
<reference evidence="2 3" key="1">
    <citation type="submission" date="2018-06" db="EMBL/GenBank/DDBJ databases">
        <title>The draft genome sequences of strains SCU63 and S1.</title>
        <authorList>
            <person name="Gan L."/>
        </authorList>
    </citation>
    <scope>NUCLEOTIDE SEQUENCE [LARGE SCALE GENOMIC DNA]</scope>
    <source>
        <strain evidence="2 3">SCU63</strain>
    </source>
</reference>
<keyword evidence="3" id="KW-1185">Reference proteome</keyword>
<dbReference type="Proteomes" id="UP000251002">
    <property type="component" value="Unassembled WGS sequence"/>
</dbReference>
<keyword evidence="1" id="KW-0812">Transmembrane</keyword>
<protein>
    <submittedName>
        <fullName evidence="2">Uncharacterized protein</fullName>
    </submittedName>
</protein>
<keyword evidence="1" id="KW-0472">Membrane</keyword>
<evidence type="ECO:0000313" key="3">
    <source>
        <dbReference type="Proteomes" id="UP000251002"/>
    </source>
</evidence>
<sequence length="93" mass="9869">MKRIILGIAIFVFITGLFMLQNNLEIAMNVTGIIGLCGILIGGFLKTGFISSSAPVLGNLAVIKLDNTINASNTILLIALPSFIGSVLLYFII</sequence>
<evidence type="ECO:0000313" key="2">
    <source>
        <dbReference type="EMBL" id="RAZ79269.1"/>
    </source>
</evidence>
<gene>
    <name evidence="2" type="ORF">DP120_06535</name>
</gene>
<dbReference type="AlphaFoldDB" id="A0A365L2H1"/>
<accession>A0A365L2H1</accession>
<comment type="caution">
    <text evidence="2">The sequence shown here is derived from an EMBL/GenBank/DDBJ whole genome shotgun (WGS) entry which is preliminary data.</text>
</comment>
<name>A0A365L2H1_9BACL</name>
<organism evidence="2 3">
    <name type="scientific">Planococcus halotolerans</name>
    <dbReference type="NCBI Taxonomy" id="2233542"/>
    <lineage>
        <taxon>Bacteria</taxon>
        <taxon>Bacillati</taxon>
        <taxon>Bacillota</taxon>
        <taxon>Bacilli</taxon>
        <taxon>Bacillales</taxon>
        <taxon>Caryophanaceae</taxon>
        <taxon>Planococcus</taxon>
    </lineage>
</organism>
<dbReference type="EMBL" id="QLZR01000002">
    <property type="protein sequence ID" value="RAZ79269.1"/>
    <property type="molecule type" value="Genomic_DNA"/>
</dbReference>
<evidence type="ECO:0000256" key="1">
    <source>
        <dbReference type="SAM" id="Phobius"/>
    </source>
</evidence>
<dbReference type="RefSeq" id="WP_112222847.1">
    <property type="nucleotide sequence ID" value="NZ_CP196859.1"/>
</dbReference>
<feature type="transmembrane region" description="Helical" evidence="1">
    <location>
        <begin position="74"/>
        <end position="92"/>
    </location>
</feature>
<keyword evidence="1" id="KW-1133">Transmembrane helix</keyword>
<feature type="transmembrane region" description="Helical" evidence="1">
    <location>
        <begin position="5"/>
        <end position="20"/>
    </location>
</feature>